<accession>A0ABR8GW09</accession>
<name>A0ABR8GW09_9CYAN</name>
<keyword evidence="2" id="KW-1185">Reference proteome</keyword>
<dbReference type="RefSeq" id="WP_029631005.1">
    <property type="nucleotide sequence ID" value="NZ_JACJTA010000062.1"/>
</dbReference>
<dbReference type="SUPFAM" id="SSF58113">
    <property type="entry name" value="Apolipoprotein A-I"/>
    <property type="match status" value="1"/>
</dbReference>
<protein>
    <submittedName>
        <fullName evidence="1">Uncharacterized protein</fullName>
    </submittedName>
</protein>
<sequence length="151" mass="16754">MSATQAELDGVDEILSQESGEVVETSSIVFSTEQKQDLITTQASVLGIELSEVEVADLASTVGDKFTDYAEFIREVTSAIKTYADHHYDSLEQSIENTHEDLKNHFTYRERQLNQKFVEGLGNVKTALSVSQSNLKRTKATILSHLKIKGS</sequence>
<dbReference type="EMBL" id="JACJTA010000062">
    <property type="protein sequence ID" value="MBD2607372.1"/>
    <property type="molecule type" value="Genomic_DNA"/>
</dbReference>
<dbReference type="Proteomes" id="UP000660380">
    <property type="component" value="Unassembled WGS sequence"/>
</dbReference>
<proteinExistence type="predicted"/>
<organism evidence="1 2">
    <name type="scientific">Scytonema hofmannii FACHB-248</name>
    <dbReference type="NCBI Taxonomy" id="1842502"/>
    <lineage>
        <taxon>Bacteria</taxon>
        <taxon>Bacillati</taxon>
        <taxon>Cyanobacteriota</taxon>
        <taxon>Cyanophyceae</taxon>
        <taxon>Nostocales</taxon>
        <taxon>Scytonemataceae</taxon>
        <taxon>Scytonema</taxon>
    </lineage>
</organism>
<comment type="caution">
    <text evidence="1">The sequence shown here is derived from an EMBL/GenBank/DDBJ whole genome shotgun (WGS) entry which is preliminary data.</text>
</comment>
<evidence type="ECO:0000313" key="2">
    <source>
        <dbReference type="Proteomes" id="UP000660380"/>
    </source>
</evidence>
<evidence type="ECO:0000313" key="1">
    <source>
        <dbReference type="EMBL" id="MBD2607372.1"/>
    </source>
</evidence>
<gene>
    <name evidence="1" type="ORF">H6G81_23290</name>
</gene>
<dbReference type="Gene3D" id="1.20.120.20">
    <property type="entry name" value="Apolipoprotein"/>
    <property type="match status" value="1"/>
</dbReference>
<reference evidence="1 2" key="1">
    <citation type="journal article" date="2020" name="ISME J.">
        <title>Comparative genomics reveals insights into cyanobacterial evolution and habitat adaptation.</title>
        <authorList>
            <person name="Chen M.Y."/>
            <person name="Teng W.K."/>
            <person name="Zhao L."/>
            <person name="Hu C.X."/>
            <person name="Zhou Y.K."/>
            <person name="Han B.P."/>
            <person name="Song L.R."/>
            <person name="Shu W.S."/>
        </authorList>
    </citation>
    <scope>NUCLEOTIDE SEQUENCE [LARGE SCALE GENOMIC DNA]</scope>
    <source>
        <strain evidence="1 2">FACHB-248</strain>
    </source>
</reference>